<protein>
    <recommendedName>
        <fullName evidence="4">Linker for activation of T-cells family member 2</fullName>
    </recommendedName>
</protein>
<feature type="signal peptide" evidence="1">
    <location>
        <begin position="1"/>
        <end position="22"/>
    </location>
</feature>
<keyword evidence="3" id="KW-1185">Reference proteome</keyword>
<proteinExistence type="predicted"/>
<dbReference type="GO" id="GO:0002764">
    <property type="term" value="P:immune response-regulating signaling pathway"/>
    <property type="evidence" value="ECO:0007669"/>
    <property type="project" value="InterPro"/>
</dbReference>
<gene>
    <name evidence="2" type="ORF">PFLUV_G00187960</name>
</gene>
<sequence>MIGNSSLLAAVLTLVSVVSLSALCALCLRCRKKSKIIHEEHQIYDPQTFQRGGSRFAVTRSKTVTRANQIDSTTIEICEEFEDFSTAADNEQSDYENVSDAQTGNPEHTYVAPLAITVYENEETKERVTDADETPGVYANIIPSLPINNEDDDYENSEFLDQVVQEQEDDEPDYVNENG</sequence>
<comment type="caution">
    <text evidence="2">The sequence shown here is derived from an EMBL/GenBank/DDBJ whole genome shotgun (WGS) entry which is preliminary data.</text>
</comment>
<evidence type="ECO:0000256" key="1">
    <source>
        <dbReference type="SAM" id="SignalP"/>
    </source>
</evidence>
<evidence type="ECO:0000313" key="3">
    <source>
        <dbReference type="Proteomes" id="UP000465112"/>
    </source>
</evidence>
<dbReference type="OrthoDB" id="8672596at2759"/>
<dbReference type="GO" id="GO:0042113">
    <property type="term" value="P:B cell activation"/>
    <property type="evidence" value="ECO:0007669"/>
    <property type="project" value="InterPro"/>
</dbReference>
<dbReference type="AlphaFoldDB" id="A0A6A5EQR8"/>
<keyword evidence="1" id="KW-0732">Signal</keyword>
<dbReference type="InterPro" id="IPR031428">
    <property type="entry name" value="LAT2"/>
</dbReference>
<evidence type="ECO:0000313" key="2">
    <source>
        <dbReference type="EMBL" id="KAF1378194.1"/>
    </source>
</evidence>
<evidence type="ECO:0008006" key="4">
    <source>
        <dbReference type="Google" id="ProtNLM"/>
    </source>
</evidence>
<organism evidence="2 3">
    <name type="scientific">Perca fluviatilis</name>
    <name type="common">European perch</name>
    <dbReference type="NCBI Taxonomy" id="8168"/>
    <lineage>
        <taxon>Eukaryota</taxon>
        <taxon>Metazoa</taxon>
        <taxon>Chordata</taxon>
        <taxon>Craniata</taxon>
        <taxon>Vertebrata</taxon>
        <taxon>Euteleostomi</taxon>
        <taxon>Actinopterygii</taxon>
        <taxon>Neopterygii</taxon>
        <taxon>Teleostei</taxon>
        <taxon>Neoteleostei</taxon>
        <taxon>Acanthomorphata</taxon>
        <taxon>Eupercaria</taxon>
        <taxon>Perciformes</taxon>
        <taxon>Percoidei</taxon>
        <taxon>Percidae</taxon>
        <taxon>Percinae</taxon>
        <taxon>Perca</taxon>
    </lineage>
</organism>
<dbReference type="Pfam" id="PF15703">
    <property type="entry name" value="LAT2"/>
    <property type="match status" value="1"/>
</dbReference>
<dbReference type="EMBL" id="VHII01000016">
    <property type="protein sequence ID" value="KAF1378194.1"/>
    <property type="molecule type" value="Genomic_DNA"/>
</dbReference>
<reference evidence="2 3" key="1">
    <citation type="submission" date="2019-06" db="EMBL/GenBank/DDBJ databases">
        <title>A chromosome-scale genome assembly of the European perch, Perca fluviatilis.</title>
        <authorList>
            <person name="Roques C."/>
            <person name="Zahm M."/>
            <person name="Cabau C."/>
            <person name="Klopp C."/>
            <person name="Bouchez O."/>
            <person name="Donnadieu C."/>
            <person name="Kuhl H."/>
            <person name="Gislard M."/>
            <person name="Guendouz S."/>
            <person name="Journot L."/>
            <person name="Haffray P."/>
            <person name="Bestin A."/>
            <person name="Morvezen R."/>
            <person name="Feron R."/>
            <person name="Wen M."/>
            <person name="Jouanno E."/>
            <person name="Herpin A."/>
            <person name="Schartl M."/>
            <person name="Postlethwait J."/>
            <person name="Schaerlinger B."/>
            <person name="Chardard D."/>
            <person name="Lecocq T."/>
            <person name="Poncet C."/>
            <person name="Jaffrelo L."/>
            <person name="Lampietro C."/>
            <person name="Guiguen Y."/>
        </authorList>
    </citation>
    <scope>NUCLEOTIDE SEQUENCE [LARGE SCALE GENOMIC DNA]</scope>
    <source>
        <tissue evidence="2">Blood</tissue>
    </source>
</reference>
<dbReference type="Proteomes" id="UP000465112">
    <property type="component" value="Chromosome 16"/>
</dbReference>
<accession>A0A6A5EQR8</accession>
<feature type="chain" id="PRO_5025389889" description="Linker for activation of T-cells family member 2" evidence="1">
    <location>
        <begin position="23"/>
        <end position="179"/>
    </location>
</feature>
<name>A0A6A5EQR8_PERFL</name>